<dbReference type="InterPro" id="IPR050519">
    <property type="entry name" value="Glycosyltransf_28_UgtP"/>
</dbReference>
<dbReference type="Pfam" id="PF04101">
    <property type="entry name" value="Glyco_tran_28_C"/>
    <property type="match status" value="1"/>
</dbReference>
<gene>
    <name evidence="7" type="ORF">ERX35_001635</name>
    <name evidence="8" type="ORF">KFV11_03675</name>
</gene>
<evidence type="ECO:0000313" key="7">
    <source>
        <dbReference type="EMBL" id="KAA1042794.1"/>
    </source>
</evidence>
<dbReference type="PANTHER" id="PTHR43025">
    <property type="entry name" value="MONOGALACTOSYLDIACYLGLYCEROL SYNTHASE"/>
    <property type="match status" value="1"/>
</dbReference>
<dbReference type="OrthoDB" id="9815663at2"/>
<dbReference type="SUPFAM" id="SSF53756">
    <property type="entry name" value="UDP-Glycosyltransferase/glycogen phosphorylase"/>
    <property type="match status" value="1"/>
</dbReference>
<dbReference type="GO" id="GO:0009247">
    <property type="term" value="P:glycolipid biosynthetic process"/>
    <property type="evidence" value="ECO:0007669"/>
    <property type="project" value="InterPro"/>
</dbReference>
<dbReference type="KEGG" id="mequ:KFV11_03675"/>
<dbReference type="EMBL" id="SCWC02000001">
    <property type="protein sequence ID" value="KAA1042794.1"/>
    <property type="molecule type" value="Genomic_DNA"/>
</dbReference>
<evidence type="ECO:0000259" key="6">
    <source>
        <dbReference type="Pfam" id="PF06925"/>
    </source>
</evidence>
<dbReference type="Gene3D" id="3.40.50.2000">
    <property type="entry name" value="Glycogen Phosphorylase B"/>
    <property type="match status" value="1"/>
</dbReference>
<dbReference type="GO" id="GO:0016758">
    <property type="term" value="F:hexosyltransferase activity"/>
    <property type="evidence" value="ECO:0007669"/>
    <property type="project" value="InterPro"/>
</dbReference>
<dbReference type="Proteomes" id="UP000295735">
    <property type="component" value="Unassembled WGS sequence"/>
</dbReference>
<keyword evidence="3" id="KW-0328">Glycosyltransferase</keyword>
<comment type="subcellular location">
    <subcellularLocation>
        <location evidence="1">Membrane</location>
    </subcellularLocation>
</comment>
<dbReference type="AlphaFoldDB" id="A0A9Q9F2J3"/>
<evidence type="ECO:0000256" key="4">
    <source>
        <dbReference type="ARBA" id="ARBA00022679"/>
    </source>
</evidence>
<evidence type="ECO:0000256" key="2">
    <source>
        <dbReference type="ARBA" id="ARBA00006962"/>
    </source>
</evidence>
<dbReference type="EMBL" id="CP073809">
    <property type="protein sequence ID" value="UTH14845.1"/>
    <property type="molecule type" value="Genomic_DNA"/>
</dbReference>
<dbReference type="NCBIfam" id="NF010134">
    <property type="entry name" value="PRK13608.1"/>
    <property type="match status" value="1"/>
</dbReference>
<dbReference type="PANTHER" id="PTHR43025:SF3">
    <property type="entry name" value="MONOGALACTOSYLDIACYLGLYCEROL SYNTHASE 1, CHLOROPLASTIC"/>
    <property type="match status" value="1"/>
</dbReference>
<organism evidence="8 10">
    <name type="scientific">Macrococcus equipercicus</name>
    <dbReference type="NCBI Taxonomy" id="69967"/>
    <lineage>
        <taxon>Bacteria</taxon>
        <taxon>Bacillati</taxon>
        <taxon>Bacillota</taxon>
        <taxon>Bacilli</taxon>
        <taxon>Bacillales</taxon>
        <taxon>Staphylococcaceae</taxon>
        <taxon>Macrococcus</taxon>
    </lineage>
</organism>
<reference evidence="8" key="2">
    <citation type="submission" date="2021-04" db="EMBL/GenBank/DDBJ databases">
        <title>Complete Genome Sequences of Macrococcus spp. from dog and cattle.</title>
        <authorList>
            <person name="Schwendener S."/>
            <person name="Perreten V."/>
        </authorList>
    </citation>
    <scope>NUCLEOTIDE SEQUENCE</scope>
    <source>
        <strain evidence="8">Epi0143-OL</strain>
    </source>
</reference>
<reference evidence="7 9" key="1">
    <citation type="submission" date="2019-09" db="EMBL/GenBank/DDBJ databases">
        <authorList>
            <person name="Mazhar S."/>
            <person name="Altermann E."/>
            <person name="Hill C."/>
            <person name="Mcauliffe O."/>
        </authorList>
    </citation>
    <scope>NUCLEOTIDE SEQUENCE [LARGE SCALE GENOMIC DNA]</scope>
    <source>
        <strain evidence="7 9">ATCC 51831</strain>
    </source>
</reference>
<evidence type="ECO:0000313" key="8">
    <source>
        <dbReference type="EMBL" id="UTH14845.1"/>
    </source>
</evidence>
<keyword evidence="9" id="KW-1185">Reference proteome</keyword>
<dbReference type="GO" id="GO:0016020">
    <property type="term" value="C:membrane"/>
    <property type="evidence" value="ECO:0007669"/>
    <property type="project" value="UniProtKB-SubCell"/>
</dbReference>
<evidence type="ECO:0000313" key="9">
    <source>
        <dbReference type="Proteomes" id="UP000295735"/>
    </source>
</evidence>
<feature type="domain" description="Diacylglycerol glucosyltransferase N-terminal" evidence="6">
    <location>
        <begin position="19"/>
        <end position="179"/>
    </location>
</feature>
<proteinExistence type="inferred from homology"/>
<evidence type="ECO:0000313" key="10">
    <source>
        <dbReference type="Proteomes" id="UP001057381"/>
    </source>
</evidence>
<accession>A0A9Q9F2J3</accession>
<dbReference type="Pfam" id="PF06925">
    <property type="entry name" value="MGDG_synth"/>
    <property type="match status" value="1"/>
</dbReference>
<evidence type="ECO:0000256" key="1">
    <source>
        <dbReference type="ARBA" id="ARBA00004370"/>
    </source>
</evidence>
<keyword evidence="4" id="KW-0808">Transferase</keyword>
<dbReference type="RefSeq" id="WP_149458344.1">
    <property type="nucleotide sequence ID" value="NZ_CP073809.1"/>
</dbReference>
<evidence type="ECO:0000259" key="5">
    <source>
        <dbReference type="Pfam" id="PF04101"/>
    </source>
</evidence>
<name>A0A9Q9F2J3_9STAP</name>
<dbReference type="InterPro" id="IPR007235">
    <property type="entry name" value="Glyco_trans_28_C"/>
</dbReference>
<comment type="similarity">
    <text evidence="2">Belongs to the glycosyltransferase 28 family.</text>
</comment>
<dbReference type="InterPro" id="IPR009695">
    <property type="entry name" value="Diacylglyc_glucosyltr_N"/>
</dbReference>
<evidence type="ECO:0000256" key="3">
    <source>
        <dbReference type="ARBA" id="ARBA00022676"/>
    </source>
</evidence>
<protein>
    <submittedName>
        <fullName evidence="8">Diglucosyl diacylglycerol synthase</fullName>
    </submittedName>
</protein>
<feature type="domain" description="Glycosyl transferase family 28 C-terminal" evidence="5">
    <location>
        <begin position="223"/>
        <end position="329"/>
    </location>
</feature>
<dbReference type="Proteomes" id="UP001057381">
    <property type="component" value="Chromosome"/>
</dbReference>
<sequence>MLKTNKKLLIITGSFGNGHISVTNSIVEKFNQMDLKHLEVIQHDLFLEAHPVVTSLMKKWYINSYKYFRNTYKYFYYSRPDEIDKCFYKYYGLNRLLNLLIKEKPDLILLTFPTPVVSLLTQEFKLNIPIATVITDYNMQKNWITPESRRYYVAADHTKQQLTAIGIAEDSIHVTGIPIDSKFEHTVDRTHWLQSHGLSTAKKTLLMVAGAFGVVQGFNTMLHDMNERADVQFVVVCGNNTRLFNELNQQFAAADNIVIIGYTKEMDAWMNACDLMLTKPGGITISEGLCKAIPFVFFNPAPGQEGENAVYFSRQGYARMTHTVAETTHVAIDLLTNDEELNRMKQQMKLDYLPSASENICYDLVSLMNESLINQQIQSKVSLYAKFFAR</sequence>